<dbReference type="SUPFAM" id="SSF55785">
    <property type="entry name" value="PYP-like sensor domain (PAS domain)"/>
    <property type="match status" value="1"/>
</dbReference>
<reference evidence="2 3" key="1">
    <citation type="submission" date="2019-02" db="EMBL/GenBank/DDBJ databases">
        <title>Sequencing the genomes of 1000 actinobacteria strains.</title>
        <authorList>
            <person name="Klenk H.-P."/>
        </authorList>
    </citation>
    <scope>NUCLEOTIDE SEQUENCE [LARGE SCALE GENOMIC DNA]</scope>
    <source>
        <strain evidence="2 3">DSM 45162</strain>
    </source>
</reference>
<dbReference type="Proteomes" id="UP000292564">
    <property type="component" value="Unassembled WGS sequence"/>
</dbReference>
<gene>
    <name evidence="2" type="ORF">EV385_1632</name>
</gene>
<organism evidence="2 3">
    <name type="scientific">Krasilnikovia cinnamomea</name>
    <dbReference type="NCBI Taxonomy" id="349313"/>
    <lineage>
        <taxon>Bacteria</taxon>
        <taxon>Bacillati</taxon>
        <taxon>Actinomycetota</taxon>
        <taxon>Actinomycetes</taxon>
        <taxon>Micromonosporales</taxon>
        <taxon>Micromonosporaceae</taxon>
        <taxon>Krasilnikovia</taxon>
    </lineage>
</organism>
<proteinExistence type="predicted"/>
<accession>A0A4Q7ZI51</accession>
<evidence type="ECO:0000259" key="1">
    <source>
        <dbReference type="Pfam" id="PF08447"/>
    </source>
</evidence>
<sequence>MTAHTQVRPTGVERTFGDDEIIVTKTDPRGIITYANDVFLRVSALTENDAIGYPHSLIRHPDMPRAVFKLLWDTLEQRQEMFAYIKNLAVDGAHYWVFAHVTPTVDVTGQVVGYHSNRRRPDPPAVAAAAELYAELRAEEQRHAGARQAVAASLALLDEKLVARGQTYEEFVWELTNKANP</sequence>
<dbReference type="AlphaFoldDB" id="A0A4Q7ZI51"/>
<dbReference type="RefSeq" id="WP_130508881.1">
    <property type="nucleotide sequence ID" value="NZ_SHKY01000001.1"/>
</dbReference>
<evidence type="ECO:0000313" key="2">
    <source>
        <dbReference type="EMBL" id="RZU49875.1"/>
    </source>
</evidence>
<dbReference type="NCBIfam" id="TIGR00229">
    <property type="entry name" value="sensory_box"/>
    <property type="match status" value="1"/>
</dbReference>
<dbReference type="InterPro" id="IPR035965">
    <property type="entry name" value="PAS-like_dom_sf"/>
</dbReference>
<name>A0A4Q7ZI51_9ACTN</name>
<evidence type="ECO:0000313" key="3">
    <source>
        <dbReference type="Proteomes" id="UP000292564"/>
    </source>
</evidence>
<dbReference type="InterPro" id="IPR000014">
    <property type="entry name" value="PAS"/>
</dbReference>
<dbReference type="OrthoDB" id="266313at2"/>
<dbReference type="EMBL" id="SHKY01000001">
    <property type="protein sequence ID" value="RZU49875.1"/>
    <property type="molecule type" value="Genomic_DNA"/>
</dbReference>
<comment type="caution">
    <text evidence="2">The sequence shown here is derived from an EMBL/GenBank/DDBJ whole genome shotgun (WGS) entry which is preliminary data.</text>
</comment>
<keyword evidence="3" id="KW-1185">Reference proteome</keyword>
<dbReference type="Gene3D" id="3.30.450.20">
    <property type="entry name" value="PAS domain"/>
    <property type="match status" value="1"/>
</dbReference>
<protein>
    <submittedName>
        <fullName evidence="2">PAS domain S-box-containing protein</fullName>
    </submittedName>
</protein>
<feature type="domain" description="PAS fold-3" evidence="1">
    <location>
        <begin position="33"/>
        <end position="115"/>
    </location>
</feature>
<dbReference type="InterPro" id="IPR013655">
    <property type="entry name" value="PAS_fold_3"/>
</dbReference>
<dbReference type="Pfam" id="PF08447">
    <property type="entry name" value="PAS_3"/>
    <property type="match status" value="1"/>
</dbReference>
<dbReference type="CDD" id="cd00130">
    <property type="entry name" value="PAS"/>
    <property type="match status" value="1"/>
</dbReference>